<keyword evidence="11" id="KW-1185">Reference proteome</keyword>
<dbReference type="EC" id="1.1.1.37" evidence="4"/>
<dbReference type="PIRSF" id="PIRSF000102">
    <property type="entry name" value="Lac_mal_DH"/>
    <property type="match status" value="1"/>
</dbReference>
<feature type="domain" description="Lactate/malate dehydrogenase N-terminal" evidence="8">
    <location>
        <begin position="5"/>
        <end position="145"/>
    </location>
</feature>
<evidence type="ECO:0000256" key="5">
    <source>
        <dbReference type="PIRSR" id="PIRSR000102-1"/>
    </source>
</evidence>
<keyword evidence="2 4" id="KW-0560">Oxidoreductase</keyword>
<sequence length="315" mass="33557">MRRAKISIIGAGNVGATTAHWCAAAELGDIVLLDIPEVGDMPKGKALDLMQAGPIMGFDAKITGTSNYWDTADSDVVVITAGIPRKPGMSRDDLLATNAKIVGSVAEQVKKTSPNAIVIVVSNPLDAMVQRTWQVTGFPPYRVMGQAGVLDTARFRTFVAMELGVSVEDVSAMLLGGHGDTMVPLASCSSVSGIPLTQLLPKERIDAIVQRTRDGGAEIVQLLQKGSAYYAPAAATAQMIEAIIKDKKRLLPCAAYCDREYGVGGYYIGVPVILGKDGVEKIIELQLTPEEKAAFEKSVQAVKNLVETMNRLLRG</sequence>
<proteinExistence type="inferred from homology"/>
<dbReference type="HAMAP" id="MF_00487">
    <property type="entry name" value="Malate_dehydrog_3"/>
    <property type="match status" value="1"/>
</dbReference>
<dbReference type="SUPFAM" id="SSF56327">
    <property type="entry name" value="LDH C-terminal domain-like"/>
    <property type="match status" value="1"/>
</dbReference>
<evidence type="ECO:0000259" key="9">
    <source>
        <dbReference type="Pfam" id="PF02866"/>
    </source>
</evidence>
<dbReference type="GO" id="GO:0004459">
    <property type="term" value="F:L-lactate dehydrogenase (NAD+) activity"/>
    <property type="evidence" value="ECO:0007669"/>
    <property type="project" value="TreeGrafter"/>
</dbReference>
<evidence type="ECO:0000256" key="4">
    <source>
        <dbReference type="HAMAP-Rule" id="MF_00487"/>
    </source>
</evidence>
<dbReference type="InterPro" id="IPR036291">
    <property type="entry name" value="NAD(P)-bd_dom_sf"/>
</dbReference>
<evidence type="ECO:0000313" key="11">
    <source>
        <dbReference type="Proteomes" id="UP000215086"/>
    </source>
</evidence>
<dbReference type="FunFam" id="3.40.50.720:FF:000018">
    <property type="entry name" value="Malate dehydrogenase"/>
    <property type="match status" value="1"/>
</dbReference>
<reference evidence="10 11" key="1">
    <citation type="journal article" name="Front. Microbiol.">
        <title>Sugar Metabolism of the First Thermophilic Planctomycete Thermogutta terrifontis: Comparative Genomic and Transcriptomic Approaches.</title>
        <authorList>
            <person name="Elcheninov A.G."/>
            <person name="Menzel P."/>
            <person name="Gudbergsdottir S.R."/>
            <person name="Slesarev A.I."/>
            <person name="Kadnikov V.V."/>
            <person name="Krogh A."/>
            <person name="Bonch-Osmolovskaya E.A."/>
            <person name="Peng X."/>
            <person name="Kublanov I.V."/>
        </authorList>
    </citation>
    <scope>NUCLEOTIDE SEQUENCE [LARGE SCALE GENOMIC DNA]</scope>
    <source>
        <strain evidence="10 11">R1</strain>
    </source>
</reference>
<feature type="active site" description="Proton acceptor" evidence="4 5">
    <location>
        <position position="178"/>
    </location>
</feature>
<dbReference type="PANTHER" id="PTHR43128">
    <property type="entry name" value="L-2-HYDROXYCARBOXYLATE DEHYDROGENASE (NAD(P)(+))"/>
    <property type="match status" value="1"/>
</dbReference>
<feature type="binding site" evidence="4 7">
    <location>
        <begin position="121"/>
        <end position="123"/>
    </location>
    <ligand>
        <name>NAD(+)</name>
        <dbReference type="ChEBI" id="CHEBI:57540"/>
    </ligand>
</feature>
<dbReference type="Pfam" id="PF02866">
    <property type="entry name" value="Ldh_1_C"/>
    <property type="match status" value="1"/>
</dbReference>
<evidence type="ECO:0000256" key="6">
    <source>
        <dbReference type="PIRSR" id="PIRSR000102-2"/>
    </source>
</evidence>
<dbReference type="NCBIfam" id="TIGR01763">
    <property type="entry name" value="MalateDH_bact"/>
    <property type="match status" value="1"/>
</dbReference>
<dbReference type="Gene3D" id="3.40.50.720">
    <property type="entry name" value="NAD(P)-binding Rossmann-like Domain"/>
    <property type="match status" value="1"/>
</dbReference>
<dbReference type="InterPro" id="IPR022383">
    <property type="entry name" value="Lactate/malate_DH_C"/>
</dbReference>
<evidence type="ECO:0000259" key="8">
    <source>
        <dbReference type="Pfam" id="PF00056"/>
    </source>
</evidence>
<comment type="function">
    <text evidence="4">Catalyzes the reversible oxidation of malate to oxaloacetate.</text>
</comment>
<feature type="binding site" evidence="4 6">
    <location>
        <position position="85"/>
    </location>
    <ligand>
        <name>substrate</name>
    </ligand>
</feature>
<feature type="binding site" evidence="4 7">
    <location>
        <position position="98"/>
    </location>
    <ligand>
        <name>NAD(+)</name>
        <dbReference type="ChEBI" id="CHEBI:57540"/>
    </ligand>
</feature>
<dbReference type="Gene3D" id="3.90.110.10">
    <property type="entry name" value="Lactate dehydrogenase/glycoside hydrolase, family 4, C-terminal"/>
    <property type="match status" value="1"/>
</dbReference>
<dbReference type="Proteomes" id="UP000215086">
    <property type="component" value="Chromosome"/>
</dbReference>
<dbReference type="GO" id="GO:0006089">
    <property type="term" value="P:lactate metabolic process"/>
    <property type="evidence" value="ECO:0007669"/>
    <property type="project" value="TreeGrafter"/>
</dbReference>
<dbReference type="InterPro" id="IPR001236">
    <property type="entry name" value="Lactate/malate_DH_N"/>
</dbReference>
<dbReference type="PANTHER" id="PTHR43128:SF16">
    <property type="entry name" value="L-LACTATE DEHYDROGENASE"/>
    <property type="match status" value="1"/>
</dbReference>
<evidence type="ECO:0000256" key="3">
    <source>
        <dbReference type="ARBA" id="ARBA00023027"/>
    </source>
</evidence>
<keyword evidence="1 4" id="KW-0816">Tricarboxylic acid cycle</keyword>
<dbReference type="GO" id="GO:0030060">
    <property type="term" value="F:L-malate dehydrogenase (NAD+) activity"/>
    <property type="evidence" value="ECO:0007669"/>
    <property type="project" value="UniProtKB-UniRule"/>
</dbReference>
<dbReference type="InterPro" id="IPR001557">
    <property type="entry name" value="L-lactate/malate_DH"/>
</dbReference>
<feature type="binding site" evidence="4 7">
    <location>
        <begin position="10"/>
        <end position="15"/>
    </location>
    <ligand>
        <name>NAD(+)</name>
        <dbReference type="ChEBI" id="CHEBI:57540"/>
    </ligand>
</feature>
<organism evidence="10 11">
    <name type="scientific">Thermogutta terrifontis</name>
    <dbReference type="NCBI Taxonomy" id="1331910"/>
    <lineage>
        <taxon>Bacteria</taxon>
        <taxon>Pseudomonadati</taxon>
        <taxon>Planctomycetota</taxon>
        <taxon>Planctomycetia</taxon>
        <taxon>Pirellulales</taxon>
        <taxon>Thermoguttaceae</taxon>
        <taxon>Thermogutta</taxon>
    </lineage>
</organism>
<feature type="binding site" evidence="4 6">
    <location>
        <position position="154"/>
    </location>
    <ligand>
        <name>substrate</name>
    </ligand>
</feature>
<dbReference type="RefSeq" id="WP_207651780.1">
    <property type="nucleotide sequence ID" value="NZ_CP018477.1"/>
</dbReference>
<dbReference type="FunFam" id="3.90.110.10:FF:000004">
    <property type="entry name" value="Malate dehydrogenase"/>
    <property type="match status" value="1"/>
</dbReference>
<dbReference type="NCBIfam" id="NF004863">
    <property type="entry name" value="PRK06223.1"/>
    <property type="match status" value="1"/>
</dbReference>
<evidence type="ECO:0000256" key="7">
    <source>
        <dbReference type="PIRSR" id="PIRSR000102-3"/>
    </source>
</evidence>
<dbReference type="Pfam" id="PF00056">
    <property type="entry name" value="Ldh_1_N"/>
    <property type="match status" value="1"/>
</dbReference>
<dbReference type="GO" id="GO:0006099">
    <property type="term" value="P:tricarboxylic acid cycle"/>
    <property type="evidence" value="ECO:0007669"/>
    <property type="project" value="UniProtKB-UniRule"/>
</dbReference>
<feature type="binding site" evidence="4 6">
    <location>
        <position position="123"/>
    </location>
    <ligand>
        <name>substrate</name>
    </ligand>
</feature>
<dbReference type="KEGG" id="ttf:THTE_1184"/>
<dbReference type="SUPFAM" id="SSF51735">
    <property type="entry name" value="NAD(P)-binding Rossmann-fold domains"/>
    <property type="match status" value="1"/>
</dbReference>
<dbReference type="AlphaFoldDB" id="A0A286RCU5"/>
<feature type="binding site" evidence="4 7">
    <location>
        <position position="34"/>
    </location>
    <ligand>
        <name>NAD(+)</name>
        <dbReference type="ChEBI" id="CHEBI:57540"/>
    </ligand>
</feature>
<gene>
    <name evidence="4" type="primary">mdh</name>
    <name evidence="10" type="ORF">THTE_1184</name>
</gene>
<dbReference type="PRINTS" id="PR00086">
    <property type="entry name" value="LLDHDRGNASE"/>
</dbReference>
<dbReference type="InterPro" id="IPR015955">
    <property type="entry name" value="Lactate_DH/Glyco_Ohase_4_C"/>
</dbReference>
<feature type="domain" description="Lactate/malate dehydrogenase C-terminal" evidence="9">
    <location>
        <begin position="150"/>
        <end position="308"/>
    </location>
</feature>
<feature type="binding site" evidence="4 6">
    <location>
        <position position="91"/>
    </location>
    <ligand>
        <name>substrate</name>
    </ligand>
</feature>
<evidence type="ECO:0000313" key="10">
    <source>
        <dbReference type="EMBL" id="ASV73786.1"/>
    </source>
</evidence>
<accession>A0A286RCU5</accession>
<comment type="catalytic activity">
    <reaction evidence="4">
        <text>(S)-malate + NAD(+) = oxaloacetate + NADH + H(+)</text>
        <dbReference type="Rhea" id="RHEA:21432"/>
        <dbReference type="ChEBI" id="CHEBI:15378"/>
        <dbReference type="ChEBI" id="CHEBI:15589"/>
        <dbReference type="ChEBI" id="CHEBI:16452"/>
        <dbReference type="ChEBI" id="CHEBI:57540"/>
        <dbReference type="ChEBI" id="CHEBI:57945"/>
        <dbReference type="EC" id="1.1.1.37"/>
    </reaction>
</comment>
<dbReference type="InterPro" id="IPR011275">
    <property type="entry name" value="Malate_DH_type3"/>
</dbReference>
<dbReference type="CDD" id="cd01339">
    <property type="entry name" value="LDH-like_MDH"/>
    <property type="match status" value="1"/>
</dbReference>
<keyword evidence="3 4" id="KW-0520">NAD</keyword>
<evidence type="ECO:0000256" key="2">
    <source>
        <dbReference type="ARBA" id="ARBA00023002"/>
    </source>
</evidence>
<evidence type="ECO:0000256" key="1">
    <source>
        <dbReference type="ARBA" id="ARBA00022532"/>
    </source>
</evidence>
<name>A0A286RCU5_9BACT</name>
<dbReference type="EMBL" id="CP018477">
    <property type="protein sequence ID" value="ASV73786.1"/>
    <property type="molecule type" value="Genomic_DNA"/>
</dbReference>
<protein>
    <recommendedName>
        <fullName evidence="4">Malate dehydrogenase</fullName>
        <ecNumber evidence="4">1.1.1.37</ecNumber>
    </recommendedName>
</protein>
<comment type="similarity">
    <text evidence="4">Belongs to the LDH/MDH superfamily. MDH type 3 family.</text>
</comment>